<protein>
    <submittedName>
        <fullName evidence="1">Uncharacterized protein</fullName>
    </submittedName>
</protein>
<accession>A0ABU8RFG3</accession>
<proteinExistence type="predicted"/>
<keyword evidence="2" id="KW-1185">Reference proteome</keyword>
<organism evidence="1 2">
    <name type="scientific">Pseudokineococcus basanitobsidens</name>
    <dbReference type="NCBI Taxonomy" id="1926649"/>
    <lineage>
        <taxon>Bacteria</taxon>
        <taxon>Bacillati</taxon>
        <taxon>Actinomycetota</taxon>
        <taxon>Actinomycetes</taxon>
        <taxon>Kineosporiales</taxon>
        <taxon>Kineosporiaceae</taxon>
        <taxon>Pseudokineococcus</taxon>
    </lineage>
</organism>
<gene>
    <name evidence="1" type="ORF">WDZ17_00725</name>
</gene>
<sequence>MSSTGEIASLQHRIQQAVISVMVGGFGLPRRQVGELLARALADAGIPDQPAPWMRTAAAEIAVGRLLVLNTAHIPDYLEHAEPDPETHATG</sequence>
<comment type="caution">
    <text evidence="1">The sequence shown here is derived from an EMBL/GenBank/DDBJ whole genome shotgun (WGS) entry which is preliminary data.</text>
</comment>
<name>A0ABU8RFG3_9ACTN</name>
<evidence type="ECO:0000313" key="1">
    <source>
        <dbReference type="EMBL" id="MEJ5943817.1"/>
    </source>
</evidence>
<dbReference type="Proteomes" id="UP001387100">
    <property type="component" value="Unassembled WGS sequence"/>
</dbReference>
<dbReference type="EMBL" id="JBBIAA010000001">
    <property type="protein sequence ID" value="MEJ5943817.1"/>
    <property type="molecule type" value="Genomic_DNA"/>
</dbReference>
<reference evidence="1 2" key="1">
    <citation type="journal article" date="2017" name="Int. J. Syst. Evol. Microbiol.">
        <title>Pseudokineococcus basanitobsidens sp. nov., isolated from volcanic rock.</title>
        <authorList>
            <person name="Lee D.W."/>
            <person name="Park M.Y."/>
            <person name="Kim J.J."/>
            <person name="Kim B.S."/>
        </authorList>
    </citation>
    <scope>NUCLEOTIDE SEQUENCE [LARGE SCALE GENOMIC DNA]</scope>
    <source>
        <strain evidence="1 2">DSM 103726</strain>
    </source>
</reference>
<dbReference type="RefSeq" id="WP_339573209.1">
    <property type="nucleotide sequence ID" value="NZ_JBBIAA010000001.1"/>
</dbReference>
<evidence type="ECO:0000313" key="2">
    <source>
        <dbReference type="Proteomes" id="UP001387100"/>
    </source>
</evidence>